<comment type="similarity">
    <text evidence="6">Belongs to the MobA family.</text>
</comment>
<feature type="binding site" evidence="6">
    <location>
        <position position="21"/>
    </location>
    <ligand>
        <name>GTP</name>
        <dbReference type="ChEBI" id="CHEBI:37565"/>
    </ligand>
</feature>
<keyword evidence="5 6" id="KW-0460">Magnesium</keyword>
<dbReference type="Pfam" id="PF12804">
    <property type="entry name" value="NTP_transf_3"/>
    <property type="match status" value="1"/>
</dbReference>
<dbReference type="InterPro" id="IPR013482">
    <property type="entry name" value="Molybde_CF_guanTrfase"/>
</dbReference>
<dbReference type="PANTHER" id="PTHR19136">
    <property type="entry name" value="MOLYBDENUM COFACTOR GUANYLYLTRANSFERASE"/>
    <property type="match status" value="1"/>
</dbReference>
<evidence type="ECO:0000313" key="9">
    <source>
        <dbReference type="Proteomes" id="UP000693672"/>
    </source>
</evidence>
<dbReference type="HAMAP" id="MF_00316">
    <property type="entry name" value="MobA"/>
    <property type="match status" value="1"/>
</dbReference>
<dbReference type="GO" id="GO:0046872">
    <property type="term" value="F:metal ion binding"/>
    <property type="evidence" value="ECO:0007669"/>
    <property type="project" value="UniProtKB-KW"/>
</dbReference>
<evidence type="ECO:0000313" key="8">
    <source>
        <dbReference type="EMBL" id="CAG7650623.1"/>
    </source>
</evidence>
<sequence>MNLCGVILAGGMNRRMGGQPKALLERNGRTFLELQLEEMALLCRERIIVTNEPERYEAALGRVKGDVQVIRDLRPGAGPLAGMQAALHAAASDLLWIIGCDMPCISAEAAAVLAQLRAETDAEAAIAQIGGRLHPLHGVYHRRCLPQLEAMLAEDERRLMRLFDRINWRAAEEAVFESAGVGLGFVQNINDPAQYAALERQDQNEHKYDGFR</sequence>
<accession>A0A916NYU7</accession>
<feature type="domain" description="MobA-like NTP transferase" evidence="7">
    <location>
        <begin position="5"/>
        <end position="161"/>
    </location>
</feature>
<protein>
    <recommendedName>
        <fullName evidence="6">Probable molybdenum cofactor guanylyltransferase</fullName>
        <shortName evidence="6">MoCo guanylyltransferase</shortName>
        <ecNumber evidence="6">2.7.7.77</ecNumber>
    </recommendedName>
    <alternativeName>
        <fullName evidence="6">GTP:molybdopterin guanylyltransferase</fullName>
    </alternativeName>
    <alternativeName>
        <fullName evidence="6">Mo-MPT guanylyltransferase</fullName>
    </alternativeName>
    <alternativeName>
        <fullName evidence="6">Molybdopterin guanylyltransferase</fullName>
    </alternativeName>
    <alternativeName>
        <fullName evidence="6">Molybdopterin-guanine dinucleotide synthase</fullName>
        <shortName evidence="6">MGD synthase</shortName>
    </alternativeName>
</protein>
<feature type="binding site" evidence="6">
    <location>
        <position position="101"/>
    </location>
    <ligand>
        <name>GTP</name>
        <dbReference type="ChEBI" id="CHEBI:37565"/>
    </ligand>
</feature>
<dbReference type="PANTHER" id="PTHR19136:SF81">
    <property type="entry name" value="MOLYBDENUM COFACTOR GUANYLYLTRANSFERASE"/>
    <property type="match status" value="1"/>
</dbReference>
<keyword evidence="4 6" id="KW-0547">Nucleotide-binding</keyword>
<evidence type="ECO:0000256" key="6">
    <source>
        <dbReference type="HAMAP-Rule" id="MF_00316"/>
    </source>
</evidence>
<keyword evidence="3 6" id="KW-0479">Metal-binding</keyword>
<dbReference type="AlphaFoldDB" id="A0A916NYU7"/>
<comment type="caution">
    <text evidence="8">The sequence shown here is derived from an EMBL/GenBank/DDBJ whole genome shotgun (WGS) entry which is preliminary data.</text>
</comment>
<dbReference type="GO" id="GO:0061603">
    <property type="term" value="F:molybdenum cofactor guanylyltransferase activity"/>
    <property type="evidence" value="ECO:0007669"/>
    <property type="project" value="UniProtKB-EC"/>
</dbReference>
<dbReference type="EMBL" id="CAJVAS010000054">
    <property type="protein sequence ID" value="CAG7650623.1"/>
    <property type="molecule type" value="Genomic_DNA"/>
</dbReference>
<feature type="binding site" evidence="6">
    <location>
        <position position="101"/>
    </location>
    <ligand>
        <name>Mg(2+)</name>
        <dbReference type="ChEBI" id="CHEBI:18420"/>
    </ligand>
</feature>
<dbReference type="EC" id="2.7.7.77" evidence="6"/>
<proteinExistence type="inferred from homology"/>
<keyword evidence="8" id="KW-0548">Nucleotidyltransferase</keyword>
<evidence type="ECO:0000256" key="4">
    <source>
        <dbReference type="ARBA" id="ARBA00022741"/>
    </source>
</evidence>
<keyword evidence="1 6" id="KW-0963">Cytoplasm</keyword>
<keyword evidence="2 6" id="KW-0808">Transferase</keyword>
<feature type="binding site" evidence="6">
    <location>
        <begin position="8"/>
        <end position="10"/>
    </location>
    <ligand>
        <name>GTP</name>
        <dbReference type="ChEBI" id="CHEBI:37565"/>
    </ligand>
</feature>
<evidence type="ECO:0000256" key="3">
    <source>
        <dbReference type="ARBA" id="ARBA00022723"/>
    </source>
</evidence>
<comment type="subcellular location">
    <subcellularLocation>
        <location evidence="6">Cytoplasm</location>
    </subcellularLocation>
</comment>
<dbReference type="GO" id="GO:0005525">
    <property type="term" value="F:GTP binding"/>
    <property type="evidence" value="ECO:0007669"/>
    <property type="project" value="UniProtKB-UniRule"/>
</dbReference>
<evidence type="ECO:0000259" key="7">
    <source>
        <dbReference type="Pfam" id="PF12804"/>
    </source>
</evidence>
<dbReference type="GO" id="GO:0006777">
    <property type="term" value="P:Mo-molybdopterin cofactor biosynthetic process"/>
    <property type="evidence" value="ECO:0007669"/>
    <property type="project" value="UniProtKB-KW"/>
</dbReference>
<comment type="cofactor">
    <cofactor evidence="6">
        <name>Mg(2+)</name>
        <dbReference type="ChEBI" id="CHEBI:18420"/>
    </cofactor>
</comment>
<keyword evidence="6" id="KW-0342">GTP-binding</keyword>
<feature type="binding site" evidence="6">
    <location>
        <position position="72"/>
    </location>
    <ligand>
        <name>GTP</name>
        <dbReference type="ChEBI" id="CHEBI:37565"/>
    </ligand>
</feature>
<keyword evidence="6" id="KW-0501">Molybdenum cofactor biosynthesis</keyword>
<comment type="domain">
    <text evidence="6">The N-terminal domain determines nucleotide recognition and specific binding, while the C-terminal domain determines the specific binding to the target protein.</text>
</comment>
<gene>
    <name evidence="8" type="primary">mobA_2</name>
    <name evidence="6" type="synonym">mobA</name>
    <name evidence="8" type="ORF">PAESOLCIP111_06122</name>
</gene>
<evidence type="ECO:0000256" key="1">
    <source>
        <dbReference type="ARBA" id="ARBA00022490"/>
    </source>
</evidence>
<reference evidence="8" key="1">
    <citation type="submission" date="2021-06" db="EMBL/GenBank/DDBJ databases">
        <authorList>
            <person name="Criscuolo A."/>
        </authorList>
    </citation>
    <scope>NUCLEOTIDE SEQUENCE</scope>
    <source>
        <strain evidence="8">CIP111600</strain>
    </source>
</reference>
<comment type="caution">
    <text evidence="6">Lacks conserved residue(s) required for the propagation of feature annotation.</text>
</comment>
<dbReference type="GO" id="GO:0005737">
    <property type="term" value="C:cytoplasm"/>
    <property type="evidence" value="ECO:0007669"/>
    <property type="project" value="UniProtKB-SubCell"/>
</dbReference>
<comment type="catalytic activity">
    <reaction evidence="6">
        <text>Mo-molybdopterin + GTP + H(+) = Mo-molybdopterin guanine dinucleotide + diphosphate</text>
        <dbReference type="Rhea" id="RHEA:34243"/>
        <dbReference type="ChEBI" id="CHEBI:15378"/>
        <dbReference type="ChEBI" id="CHEBI:33019"/>
        <dbReference type="ChEBI" id="CHEBI:37565"/>
        <dbReference type="ChEBI" id="CHEBI:71302"/>
        <dbReference type="ChEBI" id="CHEBI:71310"/>
        <dbReference type="EC" id="2.7.7.77"/>
    </reaction>
</comment>
<keyword evidence="9" id="KW-1185">Reference proteome</keyword>
<dbReference type="Proteomes" id="UP000693672">
    <property type="component" value="Unassembled WGS sequence"/>
</dbReference>
<dbReference type="RefSeq" id="WP_218095802.1">
    <property type="nucleotide sequence ID" value="NZ_CAJVAS010000054.1"/>
</dbReference>
<comment type="function">
    <text evidence="6">Transfers a GMP moiety from GTP to Mo-molybdopterin (Mo-MPT) cofactor (Moco or molybdenum cofactor) to form Mo-molybdopterin guanine dinucleotide (Mo-MGD) cofactor.</text>
</comment>
<dbReference type="InterPro" id="IPR025877">
    <property type="entry name" value="MobA-like_NTP_Trfase"/>
</dbReference>
<evidence type="ECO:0000256" key="5">
    <source>
        <dbReference type="ARBA" id="ARBA00022842"/>
    </source>
</evidence>
<dbReference type="CDD" id="cd02503">
    <property type="entry name" value="MobA"/>
    <property type="match status" value="1"/>
</dbReference>
<evidence type="ECO:0000256" key="2">
    <source>
        <dbReference type="ARBA" id="ARBA00022679"/>
    </source>
</evidence>
<organism evidence="8 9">
    <name type="scientific">Paenibacillus solanacearum</name>
    <dbReference type="NCBI Taxonomy" id="2048548"/>
    <lineage>
        <taxon>Bacteria</taxon>
        <taxon>Bacillati</taxon>
        <taxon>Bacillota</taxon>
        <taxon>Bacilli</taxon>
        <taxon>Bacillales</taxon>
        <taxon>Paenibacillaceae</taxon>
        <taxon>Paenibacillus</taxon>
    </lineage>
</organism>
<name>A0A916NYU7_9BACL</name>